<name>A0A0J7Y5H8_9SPHN</name>
<dbReference type="EMBL" id="JACU01000002">
    <property type="protein sequence ID" value="KMS59141.1"/>
    <property type="molecule type" value="Genomic_DNA"/>
</dbReference>
<reference evidence="1 2" key="1">
    <citation type="journal article" date="2015" name="G3 (Bethesda)">
        <title>Insights into Ongoing Evolution of the Hexachlorocyclohexane Catabolic Pathway from Comparative Genomics of Ten Sphingomonadaceae Strains.</title>
        <authorList>
            <person name="Pearce S.L."/>
            <person name="Oakeshott J.G."/>
            <person name="Pandey G."/>
        </authorList>
    </citation>
    <scope>NUCLEOTIDE SEQUENCE [LARGE SCALE GENOMIC DNA]</scope>
    <source>
        <strain evidence="1 2">LL02</strain>
    </source>
</reference>
<dbReference type="AlphaFoldDB" id="A0A0J7Y5H8"/>
<sequence length="92" mass="10387">MANNLHVSYDLNSPGQNYEKVIGAIKTLGDWGKIHKSYFYVTSNYTSSQAADIVWAAMDSSDTVYVVDATNNTAHWYNVDTEVTSFIKERWA</sequence>
<comment type="caution">
    <text evidence="1">The sequence shown here is derived from an EMBL/GenBank/DDBJ whole genome shotgun (WGS) entry which is preliminary data.</text>
</comment>
<dbReference type="Proteomes" id="UP000052268">
    <property type="component" value="Unassembled WGS sequence"/>
</dbReference>
<dbReference type="OrthoDB" id="2656750at2"/>
<evidence type="ECO:0000313" key="2">
    <source>
        <dbReference type="Proteomes" id="UP000052268"/>
    </source>
</evidence>
<organism evidence="1 2">
    <name type="scientific">Novosphingobium barchaimii LL02</name>
    <dbReference type="NCBI Taxonomy" id="1114963"/>
    <lineage>
        <taxon>Bacteria</taxon>
        <taxon>Pseudomonadati</taxon>
        <taxon>Pseudomonadota</taxon>
        <taxon>Alphaproteobacteria</taxon>
        <taxon>Sphingomonadales</taxon>
        <taxon>Sphingomonadaceae</taxon>
        <taxon>Novosphingobium</taxon>
    </lineage>
</organism>
<protein>
    <submittedName>
        <fullName evidence="1">SinR family protein</fullName>
    </submittedName>
</protein>
<accession>A0A0J7Y5H8</accession>
<keyword evidence="2" id="KW-1185">Reference proteome</keyword>
<gene>
    <name evidence="1" type="ORF">V474_07765</name>
</gene>
<dbReference type="PATRIC" id="fig|1114963.3.peg.451"/>
<evidence type="ECO:0000313" key="1">
    <source>
        <dbReference type="EMBL" id="KMS59141.1"/>
    </source>
</evidence>
<proteinExistence type="predicted"/>